<dbReference type="Pfam" id="PF00561">
    <property type="entry name" value="Abhydrolase_1"/>
    <property type="match status" value="1"/>
</dbReference>
<dbReference type="InterPro" id="IPR000073">
    <property type="entry name" value="AB_hydrolase_1"/>
</dbReference>
<gene>
    <name evidence="2" type="primary">rutD_10</name>
    <name evidence="2" type="ORF">SDC9_98508</name>
</gene>
<comment type="caution">
    <text evidence="2">The sequence shown here is derived from an EMBL/GenBank/DDBJ whole genome shotgun (WGS) entry which is preliminary data.</text>
</comment>
<reference evidence="2" key="1">
    <citation type="submission" date="2019-08" db="EMBL/GenBank/DDBJ databases">
        <authorList>
            <person name="Kucharzyk K."/>
            <person name="Murdoch R.W."/>
            <person name="Higgins S."/>
            <person name="Loffler F."/>
        </authorList>
    </citation>
    <scope>NUCLEOTIDE SEQUENCE</scope>
</reference>
<dbReference type="PANTHER" id="PTHR46331:SF2">
    <property type="entry name" value="VALACYCLOVIR HYDROLASE"/>
    <property type="match status" value="1"/>
</dbReference>
<feature type="domain" description="AB hydrolase-1" evidence="1">
    <location>
        <begin position="21"/>
        <end position="131"/>
    </location>
</feature>
<dbReference type="GO" id="GO:0017171">
    <property type="term" value="F:serine hydrolase activity"/>
    <property type="evidence" value="ECO:0007669"/>
    <property type="project" value="TreeGrafter"/>
</dbReference>
<dbReference type="InterPro" id="IPR029058">
    <property type="entry name" value="AB_hydrolase_fold"/>
</dbReference>
<name>A0A645AFG3_9ZZZZ</name>
<dbReference type="SUPFAM" id="SSF53474">
    <property type="entry name" value="alpha/beta-Hydrolases"/>
    <property type="match status" value="1"/>
</dbReference>
<protein>
    <submittedName>
        <fullName evidence="2">Putative aminoacrylate hydrolase RutD</fullName>
        <ecNumber evidence="2">3.5.1.-</ecNumber>
    </submittedName>
</protein>
<proteinExistence type="predicted"/>
<dbReference type="EMBL" id="VSSQ01013558">
    <property type="protein sequence ID" value="MPM51757.1"/>
    <property type="molecule type" value="Genomic_DNA"/>
</dbReference>
<keyword evidence="2" id="KW-0378">Hydrolase</keyword>
<sequence>MPYFYSNGHKLHYREKGTGDLLLILPGNTASSANHCDDIEYFSKYFHTVSLDFWGTGKSDRLRDWTREWWSEAAEDTANLIKHLGRDSAHVIGCSGGTAVAMLLAAKYPEKIRSVIADSELTDYEYDDMLRLAVETRNIPDKAQIEFWKKAHGDDWFEVVQKDNNVMLDIAANGHVFKDKLDDISCPVLFCGGLQEEEYVPYFGDTLLDMCRQVEKAELYLVNDGDHPLMWTAKDKFRSTVLAFFHRN</sequence>
<accession>A0A645AFG3</accession>
<evidence type="ECO:0000313" key="2">
    <source>
        <dbReference type="EMBL" id="MPM51757.1"/>
    </source>
</evidence>
<dbReference type="AlphaFoldDB" id="A0A645AFG3"/>
<evidence type="ECO:0000259" key="1">
    <source>
        <dbReference type="Pfam" id="PF00561"/>
    </source>
</evidence>
<dbReference type="PANTHER" id="PTHR46331">
    <property type="entry name" value="VALACYCLOVIR HYDROLASE"/>
    <property type="match status" value="1"/>
</dbReference>
<dbReference type="Gene3D" id="3.40.50.1820">
    <property type="entry name" value="alpha/beta hydrolase"/>
    <property type="match status" value="1"/>
</dbReference>
<organism evidence="2">
    <name type="scientific">bioreactor metagenome</name>
    <dbReference type="NCBI Taxonomy" id="1076179"/>
    <lineage>
        <taxon>unclassified sequences</taxon>
        <taxon>metagenomes</taxon>
        <taxon>ecological metagenomes</taxon>
    </lineage>
</organism>
<dbReference type="EC" id="3.5.1.-" evidence="2"/>